<reference evidence="2" key="1">
    <citation type="submission" date="2023-03" db="EMBL/GenBank/DDBJ databases">
        <title>Massive genome expansion in bonnet fungi (Mycena s.s.) driven by repeated elements and novel gene families across ecological guilds.</title>
        <authorList>
            <consortium name="Lawrence Berkeley National Laboratory"/>
            <person name="Harder C.B."/>
            <person name="Miyauchi S."/>
            <person name="Viragh M."/>
            <person name="Kuo A."/>
            <person name="Thoen E."/>
            <person name="Andreopoulos B."/>
            <person name="Lu D."/>
            <person name="Skrede I."/>
            <person name="Drula E."/>
            <person name="Henrissat B."/>
            <person name="Morin E."/>
            <person name="Kohler A."/>
            <person name="Barry K."/>
            <person name="LaButti K."/>
            <person name="Morin E."/>
            <person name="Salamov A."/>
            <person name="Lipzen A."/>
            <person name="Mereny Z."/>
            <person name="Hegedus B."/>
            <person name="Baldrian P."/>
            <person name="Stursova M."/>
            <person name="Weitz H."/>
            <person name="Taylor A."/>
            <person name="Grigoriev I.V."/>
            <person name="Nagy L.G."/>
            <person name="Martin F."/>
            <person name="Kauserud H."/>
        </authorList>
    </citation>
    <scope>NUCLEOTIDE SEQUENCE</scope>
    <source>
        <strain evidence="2">9284</strain>
    </source>
</reference>
<feature type="compositionally biased region" description="Basic and acidic residues" evidence="1">
    <location>
        <begin position="76"/>
        <end position="85"/>
    </location>
</feature>
<sequence length="378" mass="42267">MTARGSAQRLLCCYRLWNLGRGPCAHPAILLNLTSSSPTPTMPNDSDEEKDDVKICNCSQSCGKALTERARRRHYSKGDPLERRPSVTIPRKGRSKRATGTTAGSSDDVDDLHDRDNSGDDARTSDDNGYSVDAMAVDLDPRSPTCKDRISRLKCLQVLCSYCLGENKTSPCRQTRHLAGYHQFSMEGQNAKLQSQELQGLPVDLYLEVLPSPIEWTTFNNQWHLESGLDSQICPGQWDAATQPGVVSIVIWLNADQTLLMPSPIWDHYSTWPKKEVLPNAPTPCNPVQQPMSGEALWVSNARLIHQCLLGRGSPRYFMAICDPFWLGIILYKPEMVQIRSSLGSKLLIRTQDVPGLSACLILLRYPRQPFLPYKITL</sequence>
<accession>A0AAD7BP63</accession>
<dbReference type="EMBL" id="JARKIF010000011">
    <property type="protein sequence ID" value="KAJ7626808.1"/>
    <property type="molecule type" value="Genomic_DNA"/>
</dbReference>
<dbReference type="AlphaFoldDB" id="A0AAD7BP63"/>
<protein>
    <submittedName>
        <fullName evidence="2">Uncharacterized protein</fullName>
    </submittedName>
</protein>
<feature type="region of interest" description="Disordered" evidence="1">
    <location>
        <begin position="69"/>
        <end position="129"/>
    </location>
</feature>
<dbReference type="Proteomes" id="UP001221142">
    <property type="component" value="Unassembled WGS sequence"/>
</dbReference>
<organism evidence="2 3">
    <name type="scientific">Roridomyces roridus</name>
    <dbReference type="NCBI Taxonomy" id="1738132"/>
    <lineage>
        <taxon>Eukaryota</taxon>
        <taxon>Fungi</taxon>
        <taxon>Dikarya</taxon>
        <taxon>Basidiomycota</taxon>
        <taxon>Agaricomycotina</taxon>
        <taxon>Agaricomycetes</taxon>
        <taxon>Agaricomycetidae</taxon>
        <taxon>Agaricales</taxon>
        <taxon>Marasmiineae</taxon>
        <taxon>Mycenaceae</taxon>
        <taxon>Roridomyces</taxon>
    </lineage>
</organism>
<keyword evidence="3" id="KW-1185">Reference proteome</keyword>
<comment type="caution">
    <text evidence="2">The sequence shown here is derived from an EMBL/GenBank/DDBJ whole genome shotgun (WGS) entry which is preliminary data.</text>
</comment>
<gene>
    <name evidence="2" type="ORF">FB45DRAFT_868098</name>
</gene>
<feature type="compositionally biased region" description="Basic and acidic residues" evidence="1">
    <location>
        <begin position="112"/>
        <end position="126"/>
    </location>
</feature>
<proteinExistence type="predicted"/>
<evidence type="ECO:0000313" key="3">
    <source>
        <dbReference type="Proteomes" id="UP001221142"/>
    </source>
</evidence>
<name>A0AAD7BP63_9AGAR</name>
<evidence type="ECO:0000256" key="1">
    <source>
        <dbReference type="SAM" id="MobiDB-lite"/>
    </source>
</evidence>
<evidence type="ECO:0000313" key="2">
    <source>
        <dbReference type="EMBL" id="KAJ7626808.1"/>
    </source>
</evidence>